<dbReference type="Proteomes" id="UP000762676">
    <property type="component" value="Unassembled WGS sequence"/>
</dbReference>
<dbReference type="GO" id="GO:0006309">
    <property type="term" value="P:apoptotic DNA fragmentation"/>
    <property type="evidence" value="ECO:0007669"/>
    <property type="project" value="InterPro"/>
</dbReference>
<dbReference type="InterPro" id="IPR044925">
    <property type="entry name" value="His-Me_finger_sf"/>
</dbReference>
<evidence type="ECO:0000256" key="2">
    <source>
        <dbReference type="PROSITE-ProRule" id="PRU00447"/>
    </source>
</evidence>
<dbReference type="CDD" id="cd01615">
    <property type="entry name" value="CIDE_N"/>
    <property type="match status" value="1"/>
</dbReference>
<dbReference type="GO" id="GO:0016787">
    <property type="term" value="F:hydrolase activity"/>
    <property type="evidence" value="ECO:0007669"/>
    <property type="project" value="InterPro"/>
</dbReference>
<reference evidence="4 5" key="1">
    <citation type="journal article" date="2021" name="Elife">
        <title>Chloroplast acquisition without the gene transfer in kleptoplastic sea slugs, Plakobranchus ocellatus.</title>
        <authorList>
            <person name="Maeda T."/>
            <person name="Takahashi S."/>
            <person name="Yoshida T."/>
            <person name="Shimamura S."/>
            <person name="Takaki Y."/>
            <person name="Nagai Y."/>
            <person name="Toyoda A."/>
            <person name="Suzuki Y."/>
            <person name="Arimoto A."/>
            <person name="Ishii H."/>
            <person name="Satoh N."/>
            <person name="Nishiyama T."/>
            <person name="Hasebe M."/>
            <person name="Maruyama T."/>
            <person name="Minagawa J."/>
            <person name="Obokata J."/>
            <person name="Shigenobu S."/>
        </authorList>
    </citation>
    <scope>NUCLEOTIDE SEQUENCE [LARGE SCALE GENOMIC DNA]</scope>
</reference>
<evidence type="ECO:0000259" key="3">
    <source>
        <dbReference type="PROSITE" id="PS51135"/>
    </source>
</evidence>
<dbReference type="InterPro" id="IPR039729">
    <property type="entry name" value="DFF40"/>
</dbReference>
<feature type="domain" description="CIDE-N" evidence="3">
    <location>
        <begin position="1"/>
        <end position="78"/>
    </location>
</feature>
<gene>
    <name evidence="4" type="ORF">ElyMa_004130400</name>
</gene>
<dbReference type="InterPro" id="IPR003508">
    <property type="entry name" value="CIDE-N_dom"/>
</dbReference>
<dbReference type="SUPFAM" id="SSF54060">
    <property type="entry name" value="His-Me finger endonucleases"/>
    <property type="match status" value="1"/>
</dbReference>
<dbReference type="SUPFAM" id="SSF54277">
    <property type="entry name" value="CAD &amp; PB1 domains"/>
    <property type="match status" value="1"/>
</dbReference>
<dbReference type="EMBL" id="BMAT01008385">
    <property type="protein sequence ID" value="GFR83688.1"/>
    <property type="molecule type" value="Genomic_DNA"/>
</dbReference>
<dbReference type="Gene3D" id="3.10.20.10">
    <property type="match status" value="1"/>
</dbReference>
<dbReference type="GO" id="GO:0005737">
    <property type="term" value="C:cytoplasm"/>
    <property type="evidence" value="ECO:0007669"/>
    <property type="project" value="InterPro"/>
</dbReference>
<keyword evidence="5" id="KW-1185">Reference proteome</keyword>
<dbReference type="InterPro" id="IPR015311">
    <property type="entry name" value="DFF40_C"/>
</dbReference>
<dbReference type="AlphaFoldDB" id="A0AAV4GFA7"/>
<protein>
    <submittedName>
        <fullName evidence="4">DNAation factor subunit beta</fullName>
    </submittedName>
</protein>
<evidence type="ECO:0000256" key="1">
    <source>
        <dbReference type="ARBA" id="ARBA00022703"/>
    </source>
</evidence>
<dbReference type="GO" id="GO:0004520">
    <property type="term" value="F:DNA endonuclease activity"/>
    <property type="evidence" value="ECO:0007669"/>
    <property type="project" value="InterPro"/>
</dbReference>
<dbReference type="Pfam" id="PF02017">
    <property type="entry name" value="CIDE-N"/>
    <property type="match status" value="1"/>
</dbReference>
<dbReference type="PROSITE" id="PS51135">
    <property type="entry name" value="CIDE_N"/>
    <property type="match status" value="1"/>
</dbReference>
<dbReference type="PANTHER" id="PTHR13067:SF2">
    <property type="entry name" value="CASPASE-ACTIVATED DNASE"/>
    <property type="match status" value="1"/>
</dbReference>
<evidence type="ECO:0000313" key="4">
    <source>
        <dbReference type="EMBL" id="GFR83688.1"/>
    </source>
</evidence>
<dbReference type="GO" id="GO:0005634">
    <property type="term" value="C:nucleus"/>
    <property type="evidence" value="ECO:0007669"/>
    <property type="project" value="InterPro"/>
</dbReference>
<proteinExistence type="predicted"/>
<accession>A0AAV4GFA7</accession>
<organism evidence="4 5">
    <name type="scientific">Elysia marginata</name>
    <dbReference type="NCBI Taxonomy" id="1093978"/>
    <lineage>
        <taxon>Eukaryota</taxon>
        <taxon>Metazoa</taxon>
        <taxon>Spiralia</taxon>
        <taxon>Lophotrochozoa</taxon>
        <taxon>Mollusca</taxon>
        <taxon>Gastropoda</taxon>
        <taxon>Heterobranchia</taxon>
        <taxon>Euthyneura</taxon>
        <taxon>Panpulmonata</taxon>
        <taxon>Sacoglossa</taxon>
        <taxon>Placobranchoidea</taxon>
        <taxon>Plakobranchidae</taxon>
        <taxon>Elysia</taxon>
    </lineage>
</organism>
<dbReference type="Pfam" id="PF09230">
    <property type="entry name" value="DFF40"/>
    <property type="match status" value="1"/>
</dbReference>
<dbReference type="PANTHER" id="PTHR13067">
    <property type="entry name" value="CASPASE-ACTIVATED DNASE"/>
    <property type="match status" value="1"/>
</dbReference>
<name>A0AAV4GFA7_9GAST</name>
<dbReference type="SMART" id="SM00266">
    <property type="entry name" value="CAD"/>
    <property type="match status" value="1"/>
</dbReference>
<comment type="caution">
    <text evidence="4">The sequence shown here is derived from an EMBL/GenBank/DDBJ whole genome shotgun (WGS) entry which is preliminary data.</text>
</comment>
<keyword evidence="1 2" id="KW-0053">Apoptosis</keyword>
<evidence type="ECO:0000313" key="5">
    <source>
        <dbReference type="Proteomes" id="UP000762676"/>
    </source>
</evidence>
<sequence>MKAYKIQDRKRKNRFGITASSLKELINKGKTKLQIPKDEAVRLVLEDDGTEVDSDAFLKTVPLHTVFVILREGESWTGVGGLVYEALHQLTNSKHRMELASQIRELLTVDDQAPERISLMSQYLDMLDTDVDAEMRFEHEDWFDGVNKKFNSKSAVMKNSAQQRIRSYFTSAKEQIDKEKDPNVRATLRKVLDDVQARLKHADYHGQYFDRNAKGKQLRMCDAEGWFRCEGAFDETECPRHHMINPYASRGYRQMFCLWNLDHIIEKSREIVPAVIQAAQAVPKGKQLGGSELYRLLFTRENLKLVQIGCHKKAARLEHTVDPQSFYISISSGSGDGS</sequence>